<proteinExistence type="predicted"/>
<accession>A0A6A6Q393</accession>
<dbReference type="PANTHER" id="PTHR47706:SF9">
    <property type="entry name" value="NMRA-LIKE DOMAIN-CONTAINING PROTEIN-RELATED"/>
    <property type="match status" value="1"/>
</dbReference>
<dbReference type="SUPFAM" id="SSF51735">
    <property type="entry name" value="NAD(P)-binding Rossmann-fold domains"/>
    <property type="match status" value="1"/>
</dbReference>
<keyword evidence="2" id="KW-0560">Oxidoreductase</keyword>
<name>A0A6A6Q393_9PEZI</name>
<protein>
    <recommendedName>
        <fullName evidence="5">NmrA-like domain-containing protein</fullName>
    </recommendedName>
</protein>
<dbReference type="EMBL" id="MU001632">
    <property type="protein sequence ID" value="KAF2486123.1"/>
    <property type="molecule type" value="Genomic_DNA"/>
</dbReference>
<dbReference type="InterPro" id="IPR051609">
    <property type="entry name" value="NmrA/Isoflavone_reductase-like"/>
</dbReference>
<dbReference type="Gene3D" id="3.40.50.720">
    <property type="entry name" value="NAD(P)-binding Rossmann-like Domain"/>
    <property type="match status" value="1"/>
</dbReference>
<evidence type="ECO:0000256" key="2">
    <source>
        <dbReference type="ARBA" id="ARBA00023002"/>
    </source>
</evidence>
<dbReference type="PANTHER" id="PTHR47706">
    <property type="entry name" value="NMRA-LIKE FAMILY PROTEIN"/>
    <property type="match status" value="1"/>
</dbReference>
<dbReference type="GO" id="GO:0016491">
    <property type="term" value="F:oxidoreductase activity"/>
    <property type="evidence" value="ECO:0007669"/>
    <property type="project" value="UniProtKB-KW"/>
</dbReference>
<sequence>MVHTVGISGPNGNVGKATLPLLVAAAQQGKIKLAILHRKGHVPSQAPAHENIELRAINYEDSVDQLARKMQGINVFISCVGFEGIPYEAKVVEALSRSPDLVTYIPCSYSARWSQAELHDPALGPILNFMYTGVNKAKELGLSVTTFYTGVFDLYWFEYGFIGAPLKENTVWANSKQLANPFPITVMEHLGAALARVATSDPSSIKGQQYSVVTFSPTGNELVELYTKLNGAPTKVKDFTDADRAALRADAENNGAIRAGYWDHWAGNTWAYEADGITGDKNYQGPSLEEVGRRFL</sequence>
<evidence type="ECO:0008006" key="5">
    <source>
        <dbReference type="Google" id="ProtNLM"/>
    </source>
</evidence>
<evidence type="ECO:0000313" key="3">
    <source>
        <dbReference type="EMBL" id="KAF2486123.1"/>
    </source>
</evidence>
<keyword evidence="1" id="KW-0521">NADP</keyword>
<gene>
    <name evidence="3" type="ORF">BDY17DRAFT_290875</name>
</gene>
<dbReference type="AlphaFoldDB" id="A0A6A6Q393"/>
<dbReference type="InterPro" id="IPR036291">
    <property type="entry name" value="NAD(P)-bd_dom_sf"/>
</dbReference>
<dbReference type="Proteomes" id="UP000799767">
    <property type="component" value="Unassembled WGS sequence"/>
</dbReference>
<evidence type="ECO:0000256" key="1">
    <source>
        <dbReference type="ARBA" id="ARBA00022857"/>
    </source>
</evidence>
<evidence type="ECO:0000313" key="4">
    <source>
        <dbReference type="Proteomes" id="UP000799767"/>
    </source>
</evidence>
<organism evidence="3 4">
    <name type="scientific">Neohortaea acidophila</name>
    <dbReference type="NCBI Taxonomy" id="245834"/>
    <lineage>
        <taxon>Eukaryota</taxon>
        <taxon>Fungi</taxon>
        <taxon>Dikarya</taxon>
        <taxon>Ascomycota</taxon>
        <taxon>Pezizomycotina</taxon>
        <taxon>Dothideomycetes</taxon>
        <taxon>Dothideomycetidae</taxon>
        <taxon>Mycosphaerellales</taxon>
        <taxon>Teratosphaeriaceae</taxon>
        <taxon>Neohortaea</taxon>
    </lineage>
</organism>
<keyword evidence="4" id="KW-1185">Reference proteome</keyword>
<dbReference type="RefSeq" id="XP_033592692.1">
    <property type="nucleotide sequence ID" value="XM_033732579.1"/>
</dbReference>
<dbReference type="GeneID" id="54473581"/>
<dbReference type="OrthoDB" id="5283654at2759"/>
<reference evidence="3" key="1">
    <citation type="journal article" date="2020" name="Stud. Mycol.">
        <title>101 Dothideomycetes genomes: a test case for predicting lifestyles and emergence of pathogens.</title>
        <authorList>
            <person name="Haridas S."/>
            <person name="Albert R."/>
            <person name="Binder M."/>
            <person name="Bloem J."/>
            <person name="Labutti K."/>
            <person name="Salamov A."/>
            <person name="Andreopoulos B."/>
            <person name="Baker S."/>
            <person name="Barry K."/>
            <person name="Bills G."/>
            <person name="Bluhm B."/>
            <person name="Cannon C."/>
            <person name="Castanera R."/>
            <person name="Culley D."/>
            <person name="Daum C."/>
            <person name="Ezra D."/>
            <person name="Gonzalez J."/>
            <person name="Henrissat B."/>
            <person name="Kuo A."/>
            <person name="Liang C."/>
            <person name="Lipzen A."/>
            <person name="Lutzoni F."/>
            <person name="Magnuson J."/>
            <person name="Mondo S."/>
            <person name="Nolan M."/>
            <person name="Ohm R."/>
            <person name="Pangilinan J."/>
            <person name="Park H.-J."/>
            <person name="Ramirez L."/>
            <person name="Alfaro M."/>
            <person name="Sun H."/>
            <person name="Tritt A."/>
            <person name="Yoshinaga Y."/>
            <person name="Zwiers L.-H."/>
            <person name="Turgeon B."/>
            <person name="Goodwin S."/>
            <person name="Spatafora J."/>
            <person name="Crous P."/>
            <person name="Grigoriev I."/>
        </authorList>
    </citation>
    <scope>NUCLEOTIDE SEQUENCE</scope>
    <source>
        <strain evidence="3">CBS 113389</strain>
    </source>
</reference>